<comment type="caution">
    <text evidence="1">The sequence shown here is derived from an EMBL/GenBank/DDBJ whole genome shotgun (WGS) entry which is preliminary data.</text>
</comment>
<organism evidence="1 2">
    <name type="scientific">Brassica rapa subsp. trilocularis</name>
    <dbReference type="NCBI Taxonomy" id="1813537"/>
    <lineage>
        <taxon>Eukaryota</taxon>
        <taxon>Viridiplantae</taxon>
        <taxon>Streptophyta</taxon>
        <taxon>Embryophyta</taxon>
        <taxon>Tracheophyta</taxon>
        <taxon>Spermatophyta</taxon>
        <taxon>Magnoliopsida</taxon>
        <taxon>eudicotyledons</taxon>
        <taxon>Gunneridae</taxon>
        <taxon>Pentapetalae</taxon>
        <taxon>rosids</taxon>
        <taxon>malvids</taxon>
        <taxon>Brassicales</taxon>
        <taxon>Brassicaceae</taxon>
        <taxon>Brassiceae</taxon>
        <taxon>Brassica</taxon>
    </lineage>
</organism>
<sequence length="62" mass="6839">MIGGGSLGDKAGEAYFLEAEKHLSETVVSKALIARIDTPSGIICFQMGKYSKELEKRSWRSF</sequence>
<protein>
    <submittedName>
        <fullName evidence="1">Uncharacterized protein</fullName>
    </submittedName>
</protein>
<gene>
    <name evidence="1" type="primary">A06p038850.1_BraROA</name>
    <name evidence="1" type="ORF">IGI04_024012</name>
</gene>
<evidence type="ECO:0000313" key="2">
    <source>
        <dbReference type="Proteomes" id="UP000823674"/>
    </source>
</evidence>
<dbReference type="Proteomes" id="UP000823674">
    <property type="component" value="Chromosome A06"/>
</dbReference>
<name>A0ABQ7M8W8_BRACM</name>
<dbReference type="EMBL" id="JADBGQ010000006">
    <property type="protein sequence ID" value="KAG5394049.1"/>
    <property type="molecule type" value="Genomic_DNA"/>
</dbReference>
<proteinExistence type="predicted"/>
<evidence type="ECO:0000313" key="1">
    <source>
        <dbReference type="EMBL" id="KAG5394049.1"/>
    </source>
</evidence>
<accession>A0ABQ7M8W8</accession>
<keyword evidence="2" id="KW-1185">Reference proteome</keyword>
<reference evidence="1 2" key="1">
    <citation type="submission" date="2021-03" db="EMBL/GenBank/DDBJ databases">
        <authorList>
            <person name="King G.J."/>
            <person name="Bancroft I."/>
            <person name="Baten A."/>
            <person name="Bloomfield J."/>
            <person name="Borpatragohain P."/>
            <person name="He Z."/>
            <person name="Irish N."/>
            <person name="Irwin J."/>
            <person name="Liu K."/>
            <person name="Mauleon R.P."/>
            <person name="Moore J."/>
            <person name="Morris R."/>
            <person name="Ostergaard L."/>
            <person name="Wang B."/>
            <person name="Wells R."/>
        </authorList>
    </citation>
    <scope>NUCLEOTIDE SEQUENCE [LARGE SCALE GENOMIC DNA]</scope>
    <source>
        <strain evidence="1">R-o-18</strain>
        <tissue evidence="1">Leaf</tissue>
    </source>
</reference>